<feature type="coiled-coil region" evidence="1">
    <location>
        <begin position="24"/>
        <end position="65"/>
    </location>
</feature>
<keyword evidence="4" id="KW-1185">Reference proteome</keyword>
<evidence type="ECO:0000256" key="1">
    <source>
        <dbReference type="SAM" id="Coils"/>
    </source>
</evidence>
<name>A0ABT1RTK5_9FIRM</name>
<dbReference type="InterPro" id="IPR046656">
    <property type="entry name" value="DUF6674"/>
</dbReference>
<evidence type="ECO:0000313" key="4">
    <source>
        <dbReference type="Proteomes" id="UP001524502"/>
    </source>
</evidence>
<evidence type="ECO:0000256" key="2">
    <source>
        <dbReference type="SAM" id="MobiDB-lite"/>
    </source>
</evidence>
<evidence type="ECO:0000313" key="3">
    <source>
        <dbReference type="EMBL" id="MCQ4638522.1"/>
    </source>
</evidence>
<reference evidence="3 4" key="1">
    <citation type="submission" date="2022-06" db="EMBL/GenBank/DDBJ databases">
        <title>Isolation of gut microbiota from human fecal samples.</title>
        <authorList>
            <person name="Pamer E.G."/>
            <person name="Barat B."/>
            <person name="Waligurski E."/>
            <person name="Medina S."/>
            <person name="Paddock L."/>
            <person name="Mostad J."/>
        </authorList>
    </citation>
    <scope>NUCLEOTIDE SEQUENCE [LARGE SCALE GENOMIC DNA]</scope>
    <source>
        <strain evidence="3 4">SL.3.17</strain>
    </source>
</reference>
<organism evidence="3 4">
    <name type="scientific">Anaerovorax odorimutans</name>
    <dbReference type="NCBI Taxonomy" id="109327"/>
    <lineage>
        <taxon>Bacteria</taxon>
        <taxon>Bacillati</taxon>
        <taxon>Bacillota</taxon>
        <taxon>Clostridia</taxon>
        <taxon>Peptostreptococcales</taxon>
        <taxon>Anaerovoracaceae</taxon>
        <taxon>Anaerovorax</taxon>
    </lineage>
</organism>
<sequence length="250" mass="27631">MQGTGLEKQEEIQRFLSVLNAHGLQKEQQQVELLVKYLDEMDQQFQAVLEELKAVNEQLKRFQQRYGVEGLSDALGAAVNTGNQMVRVKDNLIRNAKTSVSKIQQQGTSALQRTVAAMKIPAALAHLKEGLHGTAKRIERSIAQIGRVQNEIQAAGIHAKNAGRAMVGKEIPPAKCAQPDKGLLGRLQNVLKRLAKTVFGLERKTDAALAKVEAFQQMGIETHSVRQELKAARKSQSMKGAEPRLKDKVR</sequence>
<proteinExistence type="predicted"/>
<gene>
    <name evidence="3" type="ORF">NE619_17475</name>
</gene>
<dbReference type="EMBL" id="JANFXK010000033">
    <property type="protein sequence ID" value="MCQ4638522.1"/>
    <property type="molecule type" value="Genomic_DNA"/>
</dbReference>
<feature type="compositionally biased region" description="Basic and acidic residues" evidence="2">
    <location>
        <begin position="241"/>
        <end position="250"/>
    </location>
</feature>
<dbReference type="Proteomes" id="UP001524502">
    <property type="component" value="Unassembled WGS sequence"/>
</dbReference>
<feature type="region of interest" description="Disordered" evidence="2">
    <location>
        <begin position="230"/>
        <end position="250"/>
    </location>
</feature>
<accession>A0ABT1RTK5</accession>
<dbReference type="RefSeq" id="WP_256133721.1">
    <property type="nucleotide sequence ID" value="NZ_JANFXK010000033.1"/>
</dbReference>
<dbReference type="Pfam" id="PF20379">
    <property type="entry name" value="DUF6674"/>
    <property type="match status" value="1"/>
</dbReference>
<keyword evidence="1" id="KW-0175">Coiled coil</keyword>
<comment type="caution">
    <text evidence="3">The sequence shown here is derived from an EMBL/GenBank/DDBJ whole genome shotgun (WGS) entry which is preliminary data.</text>
</comment>
<protein>
    <submittedName>
        <fullName evidence="3">Uncharacterized protein</fullName>
    </submittedName>
</protein>